<keyword evidence="1" id="KW-0812">Transmembrane</keyword>
<evidence type="ECO:0000313" key="2">
    <source>
        <dbReference type="EMBL" id="MFC4230616.1"/>
    </source>
</evidence>
<organism evidence="2 3">
    <name type="scientific">Parasediminibacterium paludis</name>
    <dbReference type="NCBI Taxonomy" id="908966"/>
    <lineage>
        <taxon>Bacteria</taxon>
        <taxon>Pseudomonadati</taxon>
        <taxon>Bacteroidota</taxon>
        <taxon>Chitinophagia</taxon>
        <taxon>Chitinophagales</taxon>
        <taxon>Chitinophagaceae</taxon>
        <taxon>Parasediminibacterium</taxon>
    </lineage>
</organism>
<comment type="caution">
    <text evidence="2">The sequence shown here is derived from an EMBL/GenBank/DDBJ whole genome shotgun (WGS) entry which is preliminary data.</text>
</comment>
<accession>A0ABV8PTH1</accession>
<reference evidence="3" key="1">
    <citation type="journal article" date="2019" name="Int. J. Syst. Evol. Microbiol.">
        <title>The Global Catalogue of Microorganisms (GCM) 10K type strain sequencing project: providing services to taxonomists for standard genome sequencing and annotation.</title>
        <authorList>
            <consortium name="The Broad Institute Genomics Platform"/>
            <consortium name="The Broad Institute Genome Sequencing Center for Infectious Disease"/>
            <person name="Wu L."/>
            <person name="Ma J."/>
        </authorList>
    </citation>
    <scope>NUCLEOTIDE SEQUENCE [LARGE SCALE GENOMIC DNA]</scope>
    <source>
        <strain evidence="3">CECT 8010</strain>
    </source>
</reference>
<feature type="transmembrane region" description="Helical" evidence="1">
    <location>
        <begin position="7"/>
        <end position="26"/>
    </location>
</feature>
<evidence type="ECO:0000256" key="1">
    <source>
        <dbReference type="SAM" id="Phobius"/>
    </source>
</evidence>
<evidence type="ECO:0008006" key="4">
    <source>
        <dbReference type="Google" id="ProtNLM"/>
    </source>
</evidence>
<keyword evidence="1" id="KW-1133">Transmembrane helix</keyword>
<keyword evidence="1" id="KW-0472">Membrane</keyword>
<dbReference type="RefSeq" id="WP_379011898.1">
    <property type="nucleotide sequence ID" value="NZ_JBHSDC010000002.1"/>
</dbReference>
<protein>
    <recommendedName>
        <fullName evidence="4">VanZ like protein</fullName>
    </recommendedName>
</protein>
<name>A0ABV8PTH1_9BACT</name>
<keyword evidence="3" id="KW-1185">Reference proteome</keyword>
<evidence type="ECO:0000313" key="3">
    <source>
        <dbReference type="Proteomes" id="UP001595906"/>
    </source>
</evidence>
<proteinExistence type="predicted"/>
<gene>
    <name evidence="2" type="ORF">ACFOW1_01850</name>
</gene>
<feature type="transmembrane region" description="Helical" evidence="1">
    <location>
        <begin position="46"/>
        <end position="70"/>
    </location>
</feature>
<feature type="transmembrane region" description="Helical" evidence="1">
    <location>
        <begin position="77"/>
        <end position="94"/>
    </location>
</feature>
<feature type="transmembrane region" description="Helical" evidence="1">
    <location>
        <begin position="106"/>
        <end position="122"/>
    </location>
</feature>
<dbReference type="EMBL" id="JBHSDC010000002">
    <property type="protein sequence ID" value="MFC4230616.1"/>
    <property type="molecule type" value="Genomic_DNA"/>
</dbReference>
<sequence length="133" mass="16054">MLKPKYINILIFYVSKYIFFFIFLMFKYKDYRVLEINELKDFADWFLYLWLFLFLPIACSIIFGIPMYYIFKINNNIYMASLLSAVIVGEYFFYTNFASQLDLNNGIYNVVLSVVFLFLFFFKEISPLLQGKK</sequence>
<dbReference type="Proteomes" id="UP001595906">
    <property type="component" value="Unassembled WGS sequence"/>
</dbReference>